<dbReference type="EMBL" id="AP027272">
    <property type="protein sequence ID" value="BDX07380.1"/>
    <property type="molecule type" value="Genomic_DNA"/>
</dbReference>
<reference evidence="2" key="1">
    <citation type="submission" date="2023-01" db="EMBL/GenBank/DDBJ databases">
        <title>Complete genome sequence of Planctobacterium marinum strain Dej080120_11.</title>
        <authorList>
            <person name="Ueki S."/>
            <person name="Maruyama F."/>
        </authorList>
    </citation>
    <scope>NUCLEOTIDE SEQUENCE</scope>
    <source>
        <strain evidence="2">Dej080120_11</strain>
    </source>
</reference>
<dbReference type="KEGG" id="pmaw:MACH26_29010"/>
<accession>A0AA48I7H7</accession>
<dbReference type="InterPro" id="IPR018927">
    <property type="entry name" value="Pilus_synth_Q_C"/>
</dbReference>
<organism evidence="2 3">
    <name type="scientific">Planctobacterium marinum</name>
    <dbReference type="NCBI Taxonomy" id="1631968"/>
    <lineage>
        <taxon>Bacteria</taxon>
        <taxon>Pseudomonadati</taxon>
        <taxon>Pseudomonadota</taxon>
        <taxon>Gammaproteobacteria</taxon>
        <taxon>Alteromonadales</taxon>
        <taxon>Alteromonadaceae</taxon>
        <taxon>Planctobacterium</taxon>
    </lineage>
</organism>
<dbReference type="Gene3D" id="3.55.50.70">
    <property type="match status" value="1"/>
</dbReference>
<name>A0AA48I7H7_9ALTE</name>
<dbReference type="AlphaFoldDB" id="A0AA48I7H7"/>
<feature type="domain" description="Toxin co-regulated pilus biosynthesis protein Q C-terminal" evidence="1">
    <location>
        <begin position="103"/>
        <end position="179"/>
    </location>
</feature>
<dbReference type="Proteomes" id="UP001333710">
    <property type="component" value="Chromosome"/>
</dbReference>
<evidence type="ECO:0000259" key="1">
    <source>
        <dbReference type="Pfam" id="PF10671"/>
    </source>
</evidence>
<protein>
    <recommendedName>
        <fullName evidence="1">Toxin co-regulated pilus biosynthesis protein Q C-terminal domain-containing protein</fullName>
    </recommendedName>
</protein>
<gene>
    <name evidence="2" type="ORF">MACH26_29010</name>
</gene>
<dbReference type="Pfam" id="PF10671">
    <property type="entry name" value="TcpQ"/>
    <property type="match status" value="1"/>
</dbReference>
<evidence type="ECO:0000313" key="3">
    <source>
        <dbReference type="Proteomes" id="UP001333710"/>
    </source>
</evidence>
<sequence>MFWAKQFAFAIVLIIGAALLINNQNEKAEQAKHAEKKNINNSLSDFYAQHRMSQSKPYEEDQGDFVVELNKESESLQNRLNKMAAQQSAPVEGRWVGEHRYRTFSAGKTLREAITNYAQSEGMQVIWELDQDFIVKNQFQMEDTLVGSLYQIAKAVDSNFSGQVIAYVCPKQRSLVITDENTPFLQDNCTVARPS</sequence>
<evidence type="ECO:0000313" key="2">
    <source>
        <dbReference type="EMBL" id="BDX07380.1"/>
    </source>
</evidence>
<proteinExistence type="predicted"/>
<keyword evidence="3" id="KW-1185">Reference proteome</keyword>